<feature type="compositionally biased region" description="Gly residues" evidence="2">
    <location>
        <begin position="542"/>
        <end position="557"/>
    </location>
</feature>
<dbReference type="SUPFAM" id="SSF101898">
    <property type="entry name" value="NHL repeat"/>
    <property type="match status" value="1"/>
</dbReference>
<feature type="compositionally biased region" description="Low complexity" evidence="2">
    <location>
        <begin position="517"/>
        <end position="541"/>
    </location>
</feature>
<dbReference type="GO" id="GO:0008270">
    <property type="term" value="F:zinc ion binding"/>
    <property type="evidence" value="ECO:0007669"/>
    <property type="project" value="UniProtKB-KW"/>
</dbReference>
<dbReference type="InterPro" id="IPR011042">
    <property type="entry name" value="6-blade_b-propeller_TolB-like"/>
</dbReference>
<dbReference type="PANTHER" id="PTHR24104">
    <property type="entry name" value="E3 UBIQUITIN-PROTEIN LIGASE NHLRC1-RELATED"/>
    <property type="match status" value="1"/>
</dbReference>
<dbReference type="PATRIC" id="fig|1502289.3.peg.586"/>
<dbReference type="PROSITE" id="PS51125">
    <property type="entry name" value="NHL"/>
    <property type="match status" value="2"/>
</dbReference>
<dbReference type="InterPro" id="IPR050952">
    <property type="entry name" value="TRIM-NHL_E3_ligases"/>
</dbReference>
<keyword evidence="3" id="KW-0472">Membrane</keyword>
<feature type="transmembrane region" description="Helical" evidence="3">
    <location>
        <begin position="809"/>
        <end position="828"/>
    </location>
</feature>
<comment type="caution">
    <text evidence="4">The sequence shown here is derived from an EMBL/GenBank/DDBJ whole genome shotgun (WGS) entry which is preliminary data.</text>
</comment>
<evidence type="ECO:0000256" key="2">
    <source>
        <dbReference type="SAM" id="MobiDB-lite"/>
    </source>
</evidence>
<name>A0A087S7V6_9ARCH</name>
<feature type="non-terminal residue" evidence="4">
    <location>
        <position position="1"/>
    </location>
</feature>
<dbReference type="Proteomes" id="UP000029384">
    <property type="component" value="Unassembled WGS sequence"/>
</dbReference>
<dbReference type="AlphaFoldDB" id="A0A087S7V6"/>
<dbReference type="InterPro" id="IPR001258">
    <property type="entry name" value="NHL_repeat"/>
</dbReference>
<evidence type="ECO:0000313" key="4">
    <source>
        <dbReference type="EMBL" id="KFM21810.1"/>
    </source>
</evidence>
<keyword evidence="4" id="KW-0456">Lyase</keyword>
<gene>
    <name evidence="4" type="primary">vgb</name>
    <name evidence="4" type="ORF">AAA799B03_00627</name>
</gene>
<dbReference type="Gene3D" id="2.120.10.30">
    <property type="entry name" value="TolB, C-terminal domain"/>
    <property type="match status" value="1"/>
</dbReference>
<keyword evidence="1" id="KW-0677">Repeat</keyword>
<keyword evidence="3" id="KW-0812">Transmembrane</keyword>
<reference evidence="4 5" key="1">
    <citation type="submission" date="2014-06" db="EMBL/GenBank/DDBJ databases">
        <authorList>
            <person name="Ngugi D.K."/>
            <person name="Blom J."/>
            <person name="Alam I."/>
            <person name="Rashid M."/>
            <person name="Baalawi W."/>
            <person name="Zhang G."/>
            <person name="Hikmawan T."/>
            <person name="Guan Y."/>
            <person name="Antunes A."/>
            <person name="Siam R."/>
            <person name="El-Dorry H."/>
            <person name="Bajic V."/>
            <person name="Stingl U."/>
        </authorList>
    </citation>
    <scope>NUCLEOTIDE SEQUENCE [LARGE SCALE GENOMIC DNA]</scope>
    <source>
        <strain evidence="4">SCGC AAA799-B03</strain>
    </source>
</reference>
<dbReference type="InterPro" id="IPR018391">
    <property type="entry name" value="PQQ_b-propeller_rpt"/>
</dbReference>
<dbReference type="PANTHER" id="PTHR24104:SF25">
    <property type="entry name" value="PROTEIN LIN-41"/>
    <property type="match status" value="1"/>
</dbReference>
<feature type="region of interest" description="Disordered" evidence="2">
    <location>
        <begin position="517"/>
        <end position="557"/>
    </location>
</feature>
<dbReference type="InterPro" id="IPR027560">
    <property type="entry name" value="PEFG-CTERM"/>
</dbReference>
<dbReference type="EMBL" id="JOTA01000010">
    <property type="protein sequence ID" value="KFM21810.1"/>
    <property type="molecule type" value="Genomic_DNA"/>
</dbReference>
<dbReference type="NCBIfam" id="TIGR04296">
    <property type="entry name" value="PEFG-CTERM"/>
    <property type="match status" value="1"/>
</dbReference>
<dbReference type="CDD" id="cd05819">
    <property type="entry name" value="NHL"/>
    <property type="match status" value="1"/>
</dbReference>
<evidence type="ECO:0000313" key="5">
    <source>
        <dbReference type="Proteomes" id="UP000029384"/>
    </source>
</evidence>
<keyword evidence="3" id="KW-1133">Transmembrane helix</keyword>
<sequence length="838" mass="87738">YDDKGNAVDEATVDSPVGIAQNSTGFIFVAQNATNTIKILHPDGSDTGDEIGGAGSELNFGNLEGLTIDSSDNLVIVDKGDSEVVKIDQNETVLLNVTGFVSPRDTAIDSDGNIYVTEAKSGNVTKLDSSGTQLWSVGGNGTDSGKFDEPTGIEVDAAGNVYIADTGNDRLQKIDSDGTVLDTFDASDGDGFSSPTGVAIKPDGTIIVAESGGDEIEEIRPTAKFDVSYGNDTHGDFTVEAGPKEVVLPNTSTNSTVFEIKIQTDGVDKTSAVYVDFDVPTGVKLNNAASGNSTALGTGEQLKLTIDSVTGIATGNVTIARNSTLSDGLSALTMKTMVENVDPMSNSGIIYDHKNTTLNIIGTSSDTTIEADESAAVSPATITGTTPLNISTDFDGDDADVNIVMRELTTDTDEPITIKTQNLQMEHSSLSSETSFSTDGLEHVGSNIINIEPSSKAATTNYDIKMPVPATLPAGMTEDSLKITWFDDANGDWVELPSTVSGGYVSATVDHFSSFGMGGSKSSSSGSSSSGSSSSGSSSSGSSGGGGGSFGGSSGGASGGTSGVFDNTDHLTIYEINYDVCTDEEIRIVIGAQTENLQVKLRSPITGISHATLEGEIPDYSPHIDENVYVYTAPLHPEENYVRVEVDHMSGRSAMSTVKSVHIYGCEGSEIVNVPTAFADPVIPIQPQLDKPFNAIPIDGGKAIKSTHGGHEFDVWYLADGQITSVSVDEEMQMISLELGGYEDGPITLSLSRAVIDASDDRFVIMTSPGDLDDYEIADSTESNVIFVLNPPSGTERIEIYGSKVVPEFGGVVLIILLVSLLSVAVFSRKNTSITNRF</sequence>
<dbReference type="GO" id="GO:0016829">
    <property type="term" value="F:lyase activity"/>
    <property type="evidence" value="ECO:0007669"/>
    <property type="project" value="UniProtKB-KW"/>
</dbReference>
<accession>A0A087S7V6</accession>
<dbReference type="Pfam" id="PF01436">
    <property type="entry name" value="NHL"/>
    <property type="match status" value="1"/>
</dbReference>
<organism evidence="4 5">
    <name type="scientific">Marine Group I thaumarchaeote SCGC AAA799-B03</name>
    <dbReference type="NCBI Taxonomy" id="1502289"/>
    <lineage>
        <taxon>Archaea</taxon>
        <taxon>Nitrososphaerota</taxon>
        <taxon>Marine Group I</taxon>
    </lineage>
</organism>
<evidence type="ECO:0000256" key="3">
    <source>
        <dbReference type="SAM" id="Phobius"/>
    </source>
</evidence>
<evidence type="ECO:0000256" key="1">
    <source>
        <dbReference type="ARBA" id="ARBA00022737"/>
    </source>
</evidence>
<protein>
    <submittedName>
        <fullName evidence="4">Virginiamycin B lyase protein</fullName>
    </submittedName>
</protein>
<keyword evidence="5" id="KW-1185">Reference proteome</keyword>
<proteinExistence type="predicted"/>
<dbReference type="SMART" id="SM00564">
    <property type="entry name" value="PQQ"/>
    <property type="match status" value="2"/>
</dbReference>